<dbReference type="EMBL" id="NUJQ01000001">
    <property type="protein sequence ID" value="PGQ12410.1"/>
    <property type="molecule type" value="Genomic_DNA"/>
</dbReference>
<accession>A0A2B1DMT6</accession>
<dbReference type="Proteomes" id="UP000221438">
    <property type="component" value="Unassembled WGS sequence"/>
</dbReference>
<dbReference type="RefSeq" id="WP_097829129.1">
    <property type="nucleotide sequence ID" value="NZ_NTUE01000013.1"/>
</dbReference>
<feature type="compositionally biased region" description="Basic and acidic residues" evidence="1">
    <location>
        <begin position="25"/>
        <end position="46"/>
    </location>
</feature>
<evidence type="ECO:0008006" key="5">
    <source>
        <dbReference type="Google" id="ProtNLM"/>
    </source>
</evidence>
<proteinExistence type="predicted"/>
<feature type="chain" id="PRO_5039376858" description="Lipoprotein" evidence="2">
    <location>
        <begin position="24"/>
        <end position="197"/>
    </location>
</feature>
<feature type="signal peptide" evidence="2">
    <location>
        <begin position="1"/>
        <end position="23"/>
    </location>
</feature>
<keyword evidence="2" id="KW-0732">Signal</keyword>
<evidence type="ECO:0000313" key="4">
    <source>
        <dbReference type="Proteomes" id="UP000221438"/>
    </source>
</evidence>
<name>A0A2B1DMT6_BACCE</name>
<evidence type="ECO:0000313" key="3">
    <source>
        <dbReference type="EMBL" id="PGQ12410.1"/>
    </source>
</evidence>
<sequence>MKMLKKWGVTLLMVALVAGCSSKTDTVKEEPKNEESKIEEKVEQTKVEQAKEEPKIDLVNIEKEKRQKYVNNIVIITEKTGISNKLIEKLLMEANNNTSLFGGNKWKDAIRNGYKAIGNDYDTLKTYPQQHIPDAYKQHHETLLKSYETYMDSGVKIILSVEELNSSKMKEGLELKQAAIELLNKYTNDIKSVPDPK</sequence>
<evidence type="ECO:0000256" key="1">
    <source>
        <dbReference type="SAM" id="MobiDB-lite"/>
    </source>
</evidence>
<protein>
    <recommendedName>
        <fullName evidence="5">Lipoprotein</fullName>
    </recommendedName>
</protein>
<dbReference type="AlphaFoldDB" id="A0A2B1DMT6"/>
<feature type="region of interest" description="Disordered" evidence="1">
    <location>
        <begin position="24"/>
        <end position="46"/>
    </location>
</feature>
<evidence type="ECO:0000256" key="2">
    <source>
        <dbReference type="SAM" id="SignalP"/>
    </source>
</evidence>
<comment type="caution">
    <text evidence="3">The sequence shown here is derived from an EMBL/GenBank/DDBJ whole genome shotgun (WGS) entry which is preliminary data.</text>
</comment>
<dbReference type="PROSITE" id="PS51257">
    <property type="entry name" value="PROKAR_LIPOPROTEIN"/>
    <property type="match status" value="1"/>
</dbReference>
<gene>
    <name evidence="3" type="ORF">COA08_00780</name>
</gene>
<reference evidence="3 4" key="1">
    <citation type="submission" date="2017-09" db="EMBL/GenBank/DDBJ databases">
        <title>Large-scale bioinformatics analysis of Bacillus genomes uncovers conserved roles of natural products in bacterial physiology.</title>
        <authorList>
            <consortium name="Agbiome Team Llc"/>
            <person name="Bleich R.M."/>
            <person name="Grubbs K.J."/>
            <person name="Santa Maria K.C."/>
            <person name="Allen S.E."/>
            <person name="Farag S."/>
            <person name="Shank E.A."/>
            <person name="Bowers A."/>
        </authorList>
    </citation>
    <scope>NUCLEOTIDE SEQUENCE [LARGE SCALE GENOMIC DNA]</scope>
    <source>
        <strain evidence="3 4">AFS046104</strain>
    </source>
</reference>
<organism evidence="3 4">
    <name type="scientific">Bacillus cereus</name>
    <dbReference type="NCBI Taxonomy" id="1396"/>
    <lineage>
        <taxon>Bacteria</taxon>
        <taxon>Bacillati</taxon>
        <taxon>Bacillota</taxon>
        <taxon>Bacilli</taxon>
        <taxon>Bacillales</taxon>
        <taxon>Bacillaceae</taxon>
        <taxon>Bacillus</taxon>
        <taxon>Bacillus cereus group</taxon>
    </lineage>
</organism>